<dbReference type="EMBL" id="JAPDMQ010000642">
    <property type="protein sequence ID" value="KAK0521762.1"/>
    <property type="molecule type" value="Genomic_DNA"/>
</dbReference>
<evidence type="ECO:0000259" key="1">
    <source>
        <dbReference type="Pfam" id="PF00501"/>
    </source>
</evidence>
<organism evidence="2 3">
    <name type="scientific">Tilletia horrida</name>
    <dbReference type="NCBI Taxonomy" id="155126"/>
    <lineage>
        <taxon>Eukaryota</taxon>
        <taxon>Fungi</taxon>
        <taxon>Dikarya</taxon>
        <taxon>Basidiomycota</taxon>
        <taxon>Ustilaginomycotina</taxon>
        <taxon>Exobasidiomycetes</taxon>
        <taxon>Tilletiales</taxon>
        <taxon>Tilletiaceae</taxon>
        <taxon>Tilletia</taxon>
    </lineage>
</organism>
<name>A0AAN6G6T5_9BASI</name>
<dbReference type="Pfam" id="PF00501">
    <property type="entry name" value="AMP-binding"/>
    <property type="match status" value="1"/>
</dbReference>
<sequence>MSLAEFLNGAQATQSGWKATLVDLQTASTISGARLQLDALRVARSLVDGGLLPRGSGDADRTVLLHLPNSLPFVTVLLGAVTAGATLVLADPELDEDDLEALLRKVRPQVIVTSVSGAGEDRIGAAVGRILSSPAAKDASFQWAQALAASHRLAATTRLHPSELAPFKHRRIWTVNPVADYYGSSFLLRAPTAPAPVYRTDSQDWTALLLPPSGHKHAGNQDFDQVQAMAITGQPRLPFQAAKSAQPASSAAAIVTYEAGRCRAWSHAAAIDAVRAIGRHEALKASSSSRAGPWLSMLPWTTSEGLFGQVLSALTSDACLLIVPRPSVSQDVNASPLVRLLSTQGTSLAHARTMEEAELVAKHAADGGDLPHVRAIAVAEDTPQTEVGGLPLLSLTRLLAAPSTGAPSTGKSRL</sequence>
<dbReference type="Gene3D" id="3.40.50.12780">
    <property type="entry name" value="N-terminal domain of ligase-like"/>
    <property type="match status" value="1"/>
</dbReference>
<proteinExistence type="predicted"/>
<protein>
    <recommendedName>
        <fullName evidence="1">AMP-dependent synthetase/ligase domain-containing protein</fullName>
    </recommendedName>
</protein>
<dbReference type="SUPFAM" id="SSF56801">
    <property type="entry name" value="Acetyl-CoA synthetase-like"/>
    <property type="match status" value="1"/>
</dbReference>
<gene>
    <name evidence="2" type="ORF">OC842_006677</name>
</gene>
<dbReference type="InterPro" id="IPR000873">
    <property type="entry name" value="AMP-dep_synth/lig_dom"/>
</dbReference>
<dbReference type="AlphaFoldDB" id="A0AAN6G6T5"/>
<keyword evidence="3" id="KW-1185">Reference proteome</keyword>
<dbReference type="InterPro" id="IPR042099">
    <property type="entry name" value="ANL_N_sf"/>
</dbReference>
<reference evidence="2" key="1">
    <citation type="journal article" date="2023" name="PhytoFront">
        <title>Draft Genome Resources of Seven Strains of Tilletia horrida, Causal Agent of Kernel Smut of Rice.</title>
        <authorList>
            <person name="Khanal S."/>
            <person name="Antony Babu S."/>
            <person name="Zhou X.G."/>
        </authorList>
    </citation>
    <scope>NUCLEOTIDE SEQUENCE</scope>
    <source>
        <strain evidence="2">TX3</strain>
    </source>
</reference>
<evidence type="ECO:0000313" key="2">
    <source>
        <dbReference type="EMBL" id="KAK0521762.1"/>
    </source>
</evidence>
<dbReference type="Proteomes" id="UP001176521">
    <property type="component" value="Unassembled WGS sequence"/>
</dbReference>
<evidence type="ECO:0000313" key="3">
    <source>
        <dbReference type="Proteomes" id="UP001176521"/>
    </source>
</evidence>
<feature type="domain" description="AMP-dependent synthetase/ligase" evidence="1">
    <location>
        <begin position="11"/>
        <end position="121"/>
    </location>
</feature>
<comment type="caution">
    <text evidence="2">The sequence shown here is derived from an EMBL/GenBank/DDBJ whole genome shotgun (WGS) entry which is preliminary data.</text>
</comment>
<accession>A0AAN6G6T5</accession>